<keyword evidence="5" id="KW-1185">Reference proteome</keyword>
<protein>
    <submittedName>
        <fullName evidence="3 6">Uncharacterized protein</fullName>
    </submittedName>
</protein>
<gene>
    <name evidence="2 7" type="ORF">BDZ99DRAFT_263081</name>
    <name evidence="3 8" type="ORF">BDZ99DRAFT_263166</name>
    <name evidence="4 9" type="ORF">BDZ99DRAFT_263393</name>
    <name evidence="1 6" type="ORF">BDZ99DRAFT_298622</name>
</gene>
<dbReference type="RefSeq" id="XP_033579199.1">
    <property type="nucleotide sequence ID" value="XM_033713811.1"/>
</dbReference>
<name>A0A6A6YTV1_9PEZI</name>
<dbReference type="GeneID" id="54454701"/>
<evidence type="ECO:0000313" key="2">
    <source>
        <dbReference type="EMBL" id="KAF2812194.1"/>
    </source>
</evidence>
<dbReference type="AlphaFoldDB" id="A0A6A6YTV1"/>
<organism evidence="3">
    <name type="scientific">Mytilinidion resinicola</name>
    <dbReference type="NCBI Taxonomy" id="574789"/>
    <lineage>
        <taxon>Eukaryota</taxon>
        <taxon>Fungi</taxon>
        <taxon>Dikarya</taxon>
        <taxon>Ascomycota</taxon>
        <taxon>Pezizomycotina</taxon>
        <taxon>Dothideomycetes</taxon>
        <taxon>Pleosporomycetidae</taxon>
        <taxon>Mytilinidiales</taxon>
        <taxon>Mytilinidiaceae</taxon>
        <taxon>Mytilinidion</taxon>
    </lineage>
</organism>
<sequence length="51" mass="5374">MLIQEEVTGSATAVLQHGISTVSGNRMNQVTRQEEIPRYAPGAGPPPSPSI</sequence>
<dbReference type="RefSeq" id="XP_033579158.1">
    <property type="nucleotide sequence ID" value="XM_033713808.1"/>
</dbReference>
<dbReference type="EMBL" id="MU003697">
    <property type="protein sequence ID" value="KAF2812201.1"/>
    <property type="molecule type" value="Genomic_DNA"/>
</dbReference>
<accession>A0A6A6YTV1</accession>
<evidence type="ECO:0000313" key="1">
    <source>
        <dbReference type="EMBL" id="KAF2811269.1"/>
    </source>
</evidence>
<evidence type="ECO:0000313" key="8">
    <source>
        <dbReference type="RefSeq" id="XP_033579165.1"/>
    </source>
</evidence>
<reference evidence="6 7" key="3">
    <citation type="submission" date="2025-04" db="UniProtKB">
        <authorList>
            <consortium name="RefSeq"/>
        </authorList>
    </citation>
    <scope>IDENTIFICATION</scope>
    <source>
        <strain evidence="6 7">CBS 304.34</strain>
    </source>
</reference>
<evidence type="ECO:0000313" key="5">
    <source>
        <dbReference type="Proteomes" id="UP000504636"/>
    </source>
</evidence>
<evidence type="ECO:0000313" key="9">
    <source>
        <dbReference type="RefSeq" id="XP_033579199.1"/>
    </source>
</evidence>
<reference evidence="3 6" key="1">
    <citation type="journal article" date="2020" name="Stud. Mycol.">
        <title>101 Dothideomycetes genomes: a test case for predicting lifestyles and emergence of pathogens.</title>
        <authorList>
            <person name="Haridas S."/>
            <person name="Albert R."/>
            <person name="Binder M."/>
            <person name="Bloem J."/>
            <person name="Labutti K."/>
            <person name="Salamov A."/>
            <person name="Andreopoulos B."/>
            <person name="Baker S."/>
            <person name="Barry K."/>
            <person name="Bills G."/>
            <person name="Bluhm B."/>
            <person name="Cannon C."/>
            <person name="Castanera R."/>
            <person name="Culley D."/>
            <person name="Daum C."/>
            <person name="Ezra D."/>
            <person name="Gonzalez J."/>
            <person name="Henrissat B."/>
            <person name="Kuo A."/>
            <person name="Liang C."/>
            <person name="Lipzen A."/>
            <person name="Lutzoni F."/>
            <person name="Magnuson J."/>
            <person name="Mondo S."/>
            <person name="Nolan M."/>
            <person name="Ohm R."/>
            <person name="Pangilinan J."/>
            <person name="Park H.-J."/>
            <person name="Ramirez L."/>
            <person name="Alfaro M."/>
            <person name="Sun H."/>
            <person name="Tritt A."/>
            <person name="Yoshinaga Y."/>
            <person name="Zwiers L.-H."/>
            <person name="Turgeon B."/>
            <person name="Goodwin S."/>
            <person name="Spatafora J."/>
            <person name="Crous P."/>
            <person name="Grigoriev I."/>
        </authorList>
    </citation>
    <scope>NUCLEOTIDE SEQUENCE</scope>
    <source>
        <strain evidence="3 6">CBS 304.34</strain>
    </source>
</reference>
<dbReference type="Proteomes" id="UP000504636">
    <property type="component" value="Unplaced"/>
</dbReference>
<dbReference type="EMBL" id="MU003697">
    <property type="protein sequence ID" value="KAF2812235.1"/>
    <property type="molecule type" value="Genomic_DNA"/>
</dbReference>
<evidence type="ECO:0000313" key="6">
    <source>
        <dbReference type="RefSeq" id="XP_033578233.1"/>
    </source>
</evidence>
<proteinExistence type="predicted"/>
<evidence type="ECO:0000313" key="3">
    <source>
        <dbReference type="EMBL" id="KAF2812201.1"/>
    </source>
</evidence>
<evidence type="ECO:0000313" key="4">
    <source>
        <dbReference type="EMBL" id="KAF2812235.1"/>
    </source>
</evidence>
<reference evidence="6 7" key="2">
    <citation type="submission" date="2020-04" db="EMBL/GenBank/DDBJ databases">
        <authorList>
            <consortium name="NCBI Genome Project"/>
        </authorList>
    </citation>
    <scope>NUCLEOTIDE SEQUENCE</scope>
    <source>
        <strain evidence="6 7">CBS 304.34</strain>
    </source>
</reference>
<dbReference type="RefSeq" id="XP_033579165.1">
    <property type="nucleotide sequence ID" value="XM_033713810.1"/>
</dbReference>
<dbReference type="EMBL" id="MU003699">
    <property type="protein sequence ID" value="KAF2811269.1"/>
    <property type="molecule type" value="Genomic_DNA"/>
</dbReference>
<dbReference type="RefSeq" id="XP_033578233.1">
    <property type="nucleotide sequence ID" value="XM_033714170.1"/>
</dbReference>
<dbReference type="EMBL" id="MU003697">
    <property type="protein sequence ID" value="KAF2812194.1"/>
    <property type="molecule type" value="Genomic_DNA"/>
</dbReference>
<evidence type="ECO:0000313" key="7">
    <source>
        <dbReference type="RefSeq" id="XP_033579158.1"/>
    </source>
</evidence>